<keyword evidence="4 7" id="KW-0812">Transmembrane</keyword>
<evidence type="ECO:0000256" key="6">
    <source>
        <dbReference type="ARBA" id="ARBA00023136"/>
    </source>
</evidence>
<evidence type="ECO:0000256" key="1">
    <source>
        <dbReference type="ARBA" id="ARBA00004651"/>
    </source>
</evidence>
<reference evidence="9 10" key="1">
    <citation type="submission" date="2019-07" db="EMBL/GenBank/DDBJ databases">
        <title>Whole genome shotgun sequence of Acetobacter oeni NBRC 105207.</title>
        <authorList>
            <person name="Hosoyama A."/>
            <person name="Uohara A."/>
            <person name="Ohji S."/>
            <person name="Ichikawa N."/>
        </authorList>
    </citation>
    <scope>NUCLEOTIDE SEQUENCE [LARGE SCALE GENOMIC DNA]</scope>
    <source>
        <strain evidence="9 10">NBRC 105207</strain>
    </source>
</reference>
<dbReference type="PROSITE" id="PS50928">
    <property type="entry name" value="ABC_TM1"/>
    <property type="match status" value="1"/>
</dbReference>
<comment type="similarity">
    <text evidence="7">Belongs to the binding-protein-dependent transport system permease family.</text>
</comment>
<name>A0A511XKM8_9PROT</name>
<dbReference type="InterPro" id="IPR050366">
    <property type="entry name" value="BP-dependent_transpt_permease"/>
</dbReference>
<dbReference type="Pfam" id="PF00528">
    <property type="entry name" value="BPD_transp_1"/>
    <property type="match status" value="1"/>
</dbReference>
<feature type="transmembrane region" description="Helical" evidence="7">
    <location>
        <begin position="92"/>
        <end position="114"/>
    </location>
</feature>
<feature type="transmembrane region" description="Helical" evidence="7">
    <location>
        <begin position="21"/>
        <end position="44"/>
    </location>
</feature>
<dbReference type="EMBL" id="BJYG01000021">
    <property type="protein sequence ID" value="GEN63505.1"/>
    <property type="molecule type" value="Genomic_DNA"/>
</dbReference>
<dbReference type="GO" id="GO:0055085">
    <property type="term" value="P:transmembrane transport"/>
    <property type="evidence" value="ECO:0007669"/>
    <property type="project" value="InterPro"/>
</dbReference>
<keyword evidence="5 7" id="KW-1133">Transmembrane helix</keyword>
<comment type="caution">
    <text evidence="9">The sequence shown here is derived from an EMBL/GenBank/DDBJ whole genome shotgun (WGS) entry which is preliminary data.</text>
</comment>
<dbReference type="RefSeq" id="WP_242012012.1">
    <property type="nucleotide sequence ID" value="NZ_BJYG01000021.1"/>
</dbReference>
<dbReference type="CDD" id="cd06261">
    <property type="entry name" value="TM_PBP2"/>
    <property type="match status" value="1"/>
</dbReference>
<evidence type="ECO:0000256" key="2">
    <source>
        <dbReference type="ARBA" id="ARBA00022448"/>
    </source>
</evidence>
<evidence type="ECO:0000256" key="7">
    <source>
        <dbReference type="RuleBase" id="RU363032"/>
    </source>
</evidence>
<dbReference type="Proteomes" id="UP000321746">
    <property type="component" value="Unassembled WGS sequence"/>
</dbReference>
<dbReference type="InterPro" id="IPR000515">
    <property type="entry name" value="MetI-like"/>
</dbReference>
<dbReference type="PANTHER" id="PTHR43386">
    <property type="entry name" value="OLIGOPEPTIDE TRANSPORT SYSTEM PERMEASE PROTEIN APPC"/>
    <property type="match status" value="1"/>
</dbReference>
<feature type="transmembrane region" description="Helical" evidence="7">
    <location>
        <begin position="151"/>
        <end position="171"/>
    </location>
</feature>
<evidence type="ECO:0000313" key="9">
    <source>
        <dbReference type="EMBL" id="GEN63505.1"/>
    </source>
</evidence>
<dbReference type="SUPFAM" id="SSF161098">
    <property type="entry name" value="MetI-like"/>
    <property type="match status" value="1"/>
</dbReference>
<proteinExistence type="inferred from homology"/>
<protein>
    <submittedName>
        <fullName evidence="9">ABC transporter permease</fullName>
    </submittedName>
</protein>
<dbReference type="GO" id="GO:0005886">
    <property type="term" value="C:plasma membrane"/>
    <property type="evidence" value="ECO:0007669"/>
    <property type="project" value="UniProtKB-SubCell"/>
</dbReference>
<dbReference type="InterPro" id="IPR035906">
    <property type="entry name" value="MetI-like_sf"/>
</dbReference>
<organism evidence="9 10">
    <name type="scientific">Acetobacter oeni</name>
    <dbReference type="NCBI Taxonomy" id="304077"/>
    <lineage>
        <taxon>Bacteria</taxon>
        <taxon>Pseudomonadati</taxon>
        <taxon>Pseudomonadota</taxon>
        <taxon>Alphaproteobacteria</taxon>
        <taxon>Acetobacterales</taxon>
        <taxon>Acetobacteraceae</taxon>
        <taxon>Acetobacter</taxon>
    </lineage>
</organism>
<evidence type="ECO:0000259" key="8">
    <source>
        <dbReference type="PROSITE" id="PS50928"/>
    </source>
</evidence>
<accession>A0A511XKM8</accession>
<evidence type="ECO:0000256" key="3">
    <source>
        <dbReference type="ARBA" id="ARBA00022475"/>
    </source>
</evidence>
<evidence type="ECO:0000313" key="10">
    <source>
        <dbReference type="Proteomes" id="UP000321746"/>
    </source>
</evidence>
<keyword evidence="3" id="KW-1003">Cell membrane</keyword>
<dbReference type="PANTHER" id="PTHR43386:SF25">
    <property type="entry name" value="PEPTIDE ABC TRANSPORTER PERMEASE PROTEIN"/>
    <property type="match status" value="1"/>
</dbReference>
<evidence type="ECO:0000256" key="4">
    <source>
        <dbReference type="ARBA" id="ARBA00022692"/>
    </source>
</evidence>
<comment type="subcellular location">
    <subcellularLocation>
        <location evidence="1 7">Cell membrane</location>
        <topology evidence="1 7">Multi-pass membrane protein</topology>
    </subcellularLocation>
</comment>
<sequence>MTDMILPALRRRVPGFIMPVLTLRHVGPLLAAFYLLLLVAAAIAPTLFTHIDPMAIEPRDAFQGPSLSHPFGTDQSGRDVLARVIHGARQSLLLGISAITLALSFATVLALVGGLGGRLAEKSVRWLLDVMFSIPSLVLALLFTATLGSGIVPLIVAIGVGSAAGYGRIVFGQVLAVRRAGYVEAARALGHAPAGIIVRHILPNAFRPLIVMGTMGIGQMIVWSASLSFLGLGARPPAAEWGTMLSMGRDFVAEAWWMTFFPGLAIVVTMLATTIAGRSLQRLIEGRVS</sequence>
<keyword evidence="2 7" id="KW-0813">Transport</keyword>
<feature type="transmembrane region" description="Helical" evidence="7">
    <location>
        <begin position="126"/>
        <end position="145"/>
    </location>
</feature>
<dbReference type="AlphaFoldDB" id="A0A511XKM8"/>
<evidence type="ECO:0000256" key="5">
    <source>
        <dbReference type="ARBA" id="ARBA00022989"/>
    </source>
</evidence>
<dbReference type="Gene3D" id="1.10.3720.10">
    <property type="entry name" value="MetI-like"/>
    <property type="match status" value="1"/>
</dbReference>
<gene>
    <name evidence="9" type="ORF">AOE01nite_17290</name>
</gene>
<keyword evidence="10" id="KW-1185">Reference proteome</keyword>
<feature type="transmembrane region" description="Helical" evidence="7">
    <location>
        <begin position="209"/>
        <end position="235"/>
    </location>
</feature>
<feature type="transmembrane region" description="Helical" evidence="7">
    <location>
        <begin position="255"/>
        <end position="277"/>
    </location>
</feature>
<keyword evidence="6 7" id="KW-0472">Membrane</keyword>
<feature type="domain" description="ABC transmembrane type-1" evidence="8">
    <location>
        <begin position="88"/>
        <end position="277"/>
    </location>
</feature>